<feature type="transmembrane region" description="Helical" evidence="1">
    <location>
        <begin position="139"/>
        <end position="157"/>
    </location>
</feature>
<dbReference type="EMBL" id="NEVH01025168">
    <property type="protein sequence ID" value="PNF15525.1"/>
    <property type="molecule type" value="Genomic_DNA"/>
</dbReference>
<sequence length="192" mass="21765">MLWTPLRDNSWIFVAPVTDHITIICPDQAPSKIEVKGSGFIVSHDCMGYGDKIMIRSLTTHSVNSTKKDIIPPLQLEFDCCEAPFSRINLNELQLESPIKNILTHNDELEMASYKIKEVERLIADQEWKMKHSITTSRLSILATIGSVALGLLISVLCCCCCCKCCRKCWPRFLKWFTDGDNCRSIVFYLGS</sequence>
<evidence type="ECO:0000313" key="2">
    <source>
        <dbReference type="EMBL" id="PNF15525.1"/>
    </source>
</evidence>
<name>A0A2J7PGR4_9NEOP</name>
<dbReference type="AlphaFoldDB" id="A0A2J7PGR4"/>
<keyword evidence="1" id="KW-1133">Transmembrane helix</keyword>
<accession>A0A2J7PGR4</accession>
<dbReference type="Proteomes" id="UP000235965">
    <property type="component" value="Unassembled WGS sequence"/>
</dbReference>
<evidence type="ECO:0000313" key="3">
    <source>
        <dbReference type="Proteomes" id="UP000235965"/>
    </source>
</evidence>
<keyword evidence="1" id="KW-0472">Membrane</keyword>
<reference evidence="2 3" key="1">
    <citation type="submission" date="2017-12" db="EMBL/GenBank/DDBJ databases">
        <title>Hemimetabolous genomes reveal molecular basis of termite eusociality.</title>
        <authorList>
            <person name="Harrison M.C."/>
            <person name="Jongepier E."/>
            <person name="Robertson H.M."/>
            <person name="Arning N."/>
            <person name="Bitard-Feildel T."/>
            <person name="Chao H."/>
            <person name="Childers C.P."/>
            <person name="Dinh H."/>
            <person name="Doddapaneni H."/>
            <person name="Dugan S."/>
            <person name="Gowin J."/>
            <person name="Greiner C."/>
            <person name="Han Y."/>
            <person name="Hu H."/>
            <person name="Hughes D.S.T."/>
            <person name="Huylmans A.-K."/>
            <person name="Kemena C."/>
            <person name="Kremer L.P.M."/>
            <person name="Lee S.L."/>
            <person name="Lopez-Ezquerra A."/>
            <person name="Mallet L."/>
            <person name="Monroy-Kuhn J.M."/>
            <person name="Moser A."/>
            <person name="Murali S.C."/>
            <person name="Muzny D.M."/>
            <person name="Otani S."/>
            <person name="Piulachs M.-D."/>
            <person name="Poelchau M."/>
            <person name="Qu J."/>
            <person name="Schaub F."/>
            <person name="Wada-Katsumata A."/>
            <person name="Worley K.C."/>
            <person name="Xie Q."/>
            <person name="Ylla G."/>
            <person name="Poulsen M."/>
            <person name="Gibbs R.A."/>
            <person name="Schal C."/>
            <person name="Richards S."/>
            <person name="Belles X."/>
            <person name="Korb J."/>
            <person name="Bornberg-Bauer E."/>
        </authorList>
    </citation>
    <scope>NUCLEOTIDE SEQUENCE [LARGE SCALE GENOMIC DNA]</scope>
    <source>
        <tissue evidence="2">Whole body</tissue>
    </source>
</reference>
<keyword evidence="3" id="KW-1185">Reference proteome</keyword>
<dbReference type="STRING" id="105785.A0A2J7PGR4"/>
<organism evidence="2 3">
    <name type="scientific">Cryptotermes secundus</name>
    <dbReference type="NCBI Taxonomy" id="105785"/>
    <lineage>
        <taxon>Eukaryota</taxon>
        <taxon>Metazoa</taxon>
        <taxon>Ecdysozoa</taxon>
        <taxon>Arthropoda</taxon>
        <taxon>Hexapoda</taxon>
        <taxon>Insecta</taxon>
        <taxon>Pterygota</taxon>
        <taxon>Neoptera</taxon>
        <taxon>Polyneoptera</taxon>
        <taxon>Dictyoptera</taxon>
        <taxon>Blattodea</taxon>
        <taxon>Blattoidea</taxon>
        <taxon>Termitoidae</taxon>
        <taxon>Kalotermitidae</taxon>
        <taxon>Cryptotermitinae</taxon>
        <taxon>Cryptotermes</taxon>
    </lineage>
</organism>
<gene>
    <name evidence="2" type="ORF">B7P43_G16602</name>
</gene>
<proteinExistence type="predicted"/>
<protein>
    <submittedName>
        <fullName evidence="2">Uncharacterized protein</fullName>
    </submittedName>
</protein>
<dbReference type="InParanoid" id="A0A2J7PGR4"/>
<comment type="caution">
    <text evidence="2">The sequence shown here is derived from an EMBL/GenBank/DDBJ whole genome shotgun (WGS) entry which is preliminary data.</text>
</comment>
<dbReference type="OrthoDB" id="6628329at2759"/>
<keyword evidence="1" id="KW-0812">Transmembrane</keyword>
<evidence type="ECO:0000256" key="1">
    <source>
        <dbReference type="SAM" id="Phobius"/>
    </source>
</evidence>